<dbReference type="Proteomes" id="UP001501844">
    <property type="component" value="Unassembled WGS sequence"/>
</dbReference>
<reference evidence="3" key="1">
    <citation type="journal article" date="2019" name="Int. J. Syst. Evol. Microbiol.">
        <title>The Global Catalogue of Microorganisms (GCM) 10K type strain sequencing project: providing services to taxonomists for standard genome sequencing and annotation.</title>
        <authorList>
            <consortium name="The Broad Institute Genomics Platform"/>
            <consortium name="The Broad Institute Genome Sequencing Center for Infectious Disease"/>
            <person name="Wu L."/>
            <person name="Ma J."/>
        </authorList>
    </citation>
    <scope>NUCLEOTIDE SEQUENCE [LARGE SCALE GENOMIC DNA]</scope>
    <source>
        <strain evidence="3">JCM 17917</strain>
    </source>
</reference>
<evidence type="ECO:0000313" key="3">
    <source>
        <dbReference type="Proteomes" id="UP001501844"/>
    </source>
</evidence>
<organism evidence="2 3">
    <name type="scientific">Nibribacter koreensis</name>
    <dbReference type="NCBI Taxonomy" id="1084519"/>
    <lineage>
        <taxon>Bacteria</taxon>
        <taxon>Pseudomonadati</taxon>
        <taxon>Bacteroidota</taxon>
        <taxon>Cytophagia</taxon>
        <taxon>Cytophagales</taxon>
        <taxon>Hymenobacteraceae</taxon>
        <taxon>Nibribacter</taxon>
    </lineage>
</organism>
<keyword evidence="3" id="KW-1185">Reference proteome</keyword>
<name>A0ABP8FW37_9BACT</name>
<accession>A0ABP8FW37</accession>
<evidence type="ECO:0008006" key="4">
    <source>
        <dbReference type="Google" id="ProtNLM"/>
    </source>
</evidence>
<proteinExistence type="predicted"/>
<keyword evidence="1" id="KW-0812">Transmembrane</keyword>
<comment type="caution">
    <text evidence="2">The sequence shown here is derived from an EMBL/GenBank/DDBJ whole genome shotgun (WGS) entry which is preliminary data.</text>
</comment>
<evidence type="ECO:0000313" key="2">
    <source>
        <dbReference type="EMBL" id="GAA4312210.1"/>
    </source>
</evidence>
<protein>
    <recommendedName>
        <fullName evidence="4">DUF3999 domain-containing protein</fullName>
    </recommendedName>
</protein>
<keyword evidence="1" id="KW-0472">Membrane</keyword>
<evidence type="ECO:0000256" key="1">
    <source>
        <dbReference type="SAM" id="Phobius"/>
    </source>
</evidence>
<sequence>MLGWTSAQAQDFGWKATLSPVATQGWHRVLLPASVTGRLQAGLEDLRLYGTDGKEVPYLLQTEEPVQYRTLFKPYQILRYTRQPGGLSELLIHNPEQRSINNISLLIGNAEVRKTVALSGSDNQQDWYVLKEQDVLYAIKNEKQTAEVKLLDFPLSKYRYFRLQLNDSASAPLNILKAGYYDTYSEAGKYTRIPIQHFSRKDSTDKTTYLSLDFGQTVHPEQLVFYISAPQLYYREGKVILGERTDGSRRQRKRRRRNNTHLIFEPFTLHSNAPAQVNLPRQKVERLVIQLQNEDNPPLRIDSMQVLQLNRYAVAQLQPNKAYTLRFGDEDVEAPRYDLQFFQDSIPTNLPIVTVQQITLLKEQKPKSQGSKMLMWAVIGVVAIGLGYMTLRLLKDMDKKKKV</sequence>
<gene>
    <name evidence="2" type="ORF">GCM10023183_31170</name>
</gene>
<keyword evidence="1" id="KW-1133">Transmembrane helix</keyword>
<dbReference type="EMBL" id="BAABGX010000003">
    <property type="protein sequence ID" value="GAA4312210.1"/>
    <property type="molecule type" value="Genomic_DNA"/>
</dbReference>
<feature type="transmembrane region" description="Helical" evidence="1">
    <location>
        <begin position="373"/>
        <end position="394"/>
    </location>
</feature>